<dbReference type="EMBL" id="LGRX02001959">
    <property type="protein sequence ID" value="KAK3285113.1"/>
    <property type="molecule type" value="Genomic_DNA"/>
</dbReference>
<protein>
    <submittedName>
        <fullName evidence="2">Uncharacterized protein</fullName>
    </submittedName>
</protein>
<dbReference type="Proteomes" id="UP001190700">
    <property type="component" value="Unassembled WGS sequence"/>
</dbReference>
<reference evidence="2 3" key="1">
    <citation type="journal article" date="2015" name="Genome Biol. Evol.">
        <title>Comparative Genomics of a Bacterivorous Green Alga Reveals Evolutionary Causalities and Consequences of Phago-Mixotrophic Mode of Nutrition.</title>
        <authorList>
            <person name="Burns J.A."/>
            <person name="Paasch A."/>
            <person name="Narechania A."/>
            <person name="Kim E."/>
        </authorList>
    </citation>
    <scope>NUCLEOTIDE SEQUENCE [LARGE SCALE GENOMIC DNA]</scope>
    <source>
        <strain evidence="2 3">PLY_AMNH</strain>
    </source>
</reference>
<name>A0AAE0GW07_9CHLO</name>
<dbReference type="AlphaFoldDB" id="A0AAE0GW07"/>
<accession>A0AAE0GW07</accession>
<keyword evidence="3" id="KW-1185">Reference proteome</keyword>
<evidence type="ECO:0000256" key="1">
    <source>
        <dbReference type="SAM" id="MobiDB-lite"/>
    </source>
</evidence>
<feature type="region of interest" description="Disordered" evidence="1">
    <location>
        <begin position="77"/>
        <end position="96"/>
    </location>
</feature>
<gene>
    <name evidence="2" type="ORF">CYMTET_7262</name>
</gene>
<comment type="caution">
    <text evidence="2">The sequence shown here is derived from an EMBL/GenBank/DDBJ whole genome shotgun (WGS) entry which is preliminary data.</text>
</comment>
<sequence length="96" mass="10467">MARTAGWAKTKIPTAFEAATQQKAVTMHRDGKLWPSGGAATIVFEGDEEEPDPSITDWADVSDHTDDVGQAIVEAAAGRNKRRRAHAEDDEEEISF</sequence>
<evidence type="ECO:0000313" key="3">
    <source>
        <dbReference type="Proteomes" id="UP001190700"/>
    </source>
</evidence>
<evidence type="ECO:0000313" key="2">
    <source>
        <dbReference type="EMBL" id="KAK3285113.1"/>
    </source>
</evidence>
<organism evidence="2 3">
    <name type="scientific">Cymbomonas tetramitiformis</name>
    <dbReference type="NCBI Taxonomy" id="36881"/>
    <lineage>
        <taxon>Eukaryota</taxon>
        <taxon>Viridiplantae</taxon>
        <taxon>Chlorophyta</taxon>
        <taxon>Pyramimonadophyceae</taxon>
        <taxon>Pyramimonadales</taxon>
        <taxon>Pyramimonadaceae</taxon>
        <taxon>Cymbomonas</taxon>
    </lineage>
</organism>
<proteinExistence type="predicted"/>